<sequence length="646" mass="74945">MEPKEPDNGKFQDLVNHCVDLFEDIEGSEYRAEKIQEIKESRARYEQEEDPKYADFPWENASNDTLPFLTITVDNLEPRLVAGLVGRDPIINFSEGAGQQDERNTRMIEEWYNGELKDKVKIKKITRDMNHDLLLEGTIFPMPEYDSKKIEKRDFQLNEDGDPKLDEKENPIMTVTEEKVFEGGTVRMIPFTDMYIPDNVDEWEDCEFCRIVRMTYAEIMRDREGSGYISENIGPWLAKEAGEKEISDDDQTITQAQGNVKVTPKKMINFIEAHVSYIYKEEDDEDEDIEDFTETRLIVLIEKEKKIVVRVRKQIDVNWKNEKTIKRIRLYPEAGRTYGTTMYRKIKSIQNGATRMFNQIVNISYLTMLPWYLYADSTGMPSDVNLYPGKGVKVDNPKDVVFPKFQVDPRQYIDFIYIFTQLWERLASIGDLQIGRFKEKGGDHTATETLAVIQEGNIKHNYQAQMFREEYLSVFRTLYDLYYQHMPLFKVIKYQGKMERMTRAMMQRQKNFTLTGSTETANKLIERKENEDMFKMFGQDPMVNPIKIREDLLTSYNRTNVKEYIKPEFAFIFGALSEMPQLLPMVVQNIQEVLKRAQEIEGKEKDAGRSGNKPGIRPVQKGASAFGGQPGVGRSEAVGKVVGGTP</sequence>
<proteinExistence type="predicted"/>
<reference evidence="2" key="1">
    <citation type="submission" date="2020-03" db="EMBL/GenBank/DDBJ databases">
        <title>The deep terrestrial virosphere.</title>
        <authorList>
            <person name="Holmfeldt K."/>
            <person name="Nilsson E."/>
            <person name="Simone D."/>
            <person name="Lopez-Fernandez M."/>
            <person name="Wu X."/>
            <person name="de Brujin I."/>
            <person name="Lundin D."/>
            <person name="Andersson A."/>
            <person name="Bertilsson S."/>
            <person name="Dopson M."/>
        </authorList>
    </citation>
    <scope>NUCLEOTIDE SEQUENCE</scope>
    <source>
        <strain evidence="3">MM415A00723</strain>
        <strain evidence="2">MM415B01675</strain>
    </source>
</reference>
<protein>
    <submittedName>
        <fullName evidence="2">Putative structural protein</fullName>
    </submittedName>
</protein>
<dbReference type="EMBL" id="MT142421">
    <property type="protein sequence ID" value="QJA80416.1"/>
    <property type="molecule type" value="Genomic_DNA"/>
</dbReference>
<name>A0A6M3IJD1_9ZZZZ</name>
<evidence type="ECO:0000313" key="3">
    <source>
        <dbReference type="EMBL" id="QJA80416.1"/>
    </source>
</evidence>
<dbReference type="InterPro" id="IPR056909">
    <property type="entry name" value="SU10_portal"/>
</dbReference>
<organism evidence="2">
    <name type="scientific">viral metagenome</name>
    <dbReference type="NCBI Taxonomy" id="1070528"/>
    <lineage>
        <taxon>unclassified sequences</taxon>
        <taxon>metagenomes</taxon>
        <taxon>organismal metagenomes</taxon>
    </lineage>
</organism>
<evidence type="ECO:0000256" key="1">
    <source>
        <dbReference type="SAM" id="MobiDB-lite"/>
    </source>
</evidence>
<dbReference type="EMBL" id="MT141264">
    <property type="protein sequence ID" value="QJA57268.1"/>
    <property type="molecule type" value="Genomic_DNA"/>
</dbReference>
<feature type="region of interest" description="Disordered" evidence="1">
    <location>
        <begin position="601"/>
        <end position="646"/>
    </location>
</feature>
<dbReference type="AlphaFoldDB" id="A0A6M3IJD1"/>
<evidence type="ECO:0000313" key="2">
    <source>
        <dbReference type="EMBL" id="QJA57268.1"/>
    </source>
</evidence>
<dbReference type="Pfam" id="PF23899">
    <property type="entry name" value="SU10_portal"/>
    <property type="match status" value="1"/>
</dbReference>
<gene>
    <name evidence="3" type="ORF">MM415A00723_0004</name>
    <name evidence="2" type="ORF">MM415B01675_0006</name>
</gene>
<accession>A0A6M3IJD1</accession>